<evidence type="ECO:0000313" key="1">
    <source>
        <dbReference type="EMBL" id="KAF7459960.1"/>
    </source>
</evidence>
<sequence length="127" mass="14621">MCFSKGGNHPSPWVLNLRQILWFRNKGDPLEQGWGVWYWESLLGALSFHYHFRVPLPCPPFLRRWTLDGCQVNDIAGGHLSPVARFKTRIIVHGFLGASWLAHMRAFLQKALGYFFGETSMSLKQAF</sequence>
<reference evidence="1" key="2">
    <citation type="submission" date="2020-08" db="EMBL/GenBank/DDBJ databases">
        <authorList>
            <person name="Shumante A."/>
            <person name="Zimin A.V."/>
            <person name="Puiu D."/>
            <person name="Salzberg S.L."/>
        </authorList>
    </citation>
    <scope>NUCLEOTIDE SEQUENCE</scope>
    <source>
        <strain evidence="1">WC2-LM</strain>
        <tissue evidence="1">Liver</tissue>
    </source>
</reference>
<protein>
    <submittedName>
        <fullName evidence="2">Uncharacterized protein</fullName>
    </submittedName>
</protein>
<organism evidence="2 3">
    <name type="scientific">Marmota monax</name>
    <name type="common">Woodchuck</name>
    <dbReference type="NCBI Taxonomy" id="9995"/>
    <lineage>
        <taxon>Eukaryota</taxon>
        <taxon>Metazoa</taxon>
        <taxon>Chordata</taxon>
        <taxon>Craniata</taxon>
        <taxon>Vertebrata</taxon>
        <taxon>Euteleostomi</taxon>
        <taxon>Mammalia</taxon>
        <taxon>Eutheria</taxon>
        <taxon>Euarchontoglires</taxon>
        <taxon>Glires</taxon>
        <taxon>Rodentia</taxon>
        <taxon>Sciuromorpha</taxon>
        <taxon>Sciuridae</taxon>
        <taxon>Xerinae</taxon>
        <taxon>Marmotini</taxon>
        <taxon>Marmota</taxon>
    </lineage>
</organism>
<name>A0A5E4AIR5_MARMO</name>
<dbReference type="AlphaFoldDB" id="A0A5E4AIR5"/>
<dbReference type="Proteomes" id="UP000662637">
    <property type="component" value="Unassembled WGS sequence"/>
</dbReference>
<proteinExistence type="predicted"/>
<dbReference type="EMBL" id="CABDUW010000075">
    <property type="protein sequence ID" value="VTJ57085.1"/>
    <property type="molecule type" value="Genomic_DNA"/>
</dbReference>
<reference evidence="2 3" key="1">
    <citation type="submission" date="2019-04" db="EMBL/GenBank/DDBJ databases">
        <authorList>
            <person name="Alioto T."/>
            <person name="Alioto T."/>
        </authorList>
    </citation>
    <scope>NUCLEOTIDE SEQUENCE [LARGE SCALE GENOMIC DNA]</scope>
</reference>
<dbReference type="EMBL" id="WJEC01008809">
    <property type="protein sequence ID" value="KAF7459960.1"/>
    <property type="molecule type" value="Genomic_DNA"/>
</dbReference>
<evidence type="ECO:0000313" key="2">
    <source>
        <dbReference type="EMBL" id="VTJ57085.1"/>
    </source>
</evidence>
<gene>
    <name evidence="1" type="ORF">GHT09_019949</name>
    <name evidence="2" type="ORF">MONAX_5E042148</name>
</gene>
<accession>A0A5E4AIR5</accession>
<dbReference type="Proteomes" id="UP000335636">
    <property type="component" value="Unassembled WGS sequence"/>
</dbReference>
<keyword evidence="3" id="KW-1185">Reference proteome</keyword>
<evidence type="ECO:0000313" key="3">
    <source>
        <dbReference type="Proteomes" id="UP000335636"/>
    </source>
</evidence>